<dbReference type="Proteomes" id="UP000204609">
    <property type="component" value="Segment"/>
</dbReference>
<dbReference type="OrthoDB" id="19721at10239"/>
<dbReference type="RefSeq" id="YP_009274515.1">
    <property type="nucleotide sequence ID" value="NC_030917.1"/>
</dbReference>
<proteinExistence type="predicted"/>
<dbReference type="KEGG" id="vg:28800558"/>
<keyword evidence="2" id="KW-1185">Reference proteome</keyword>
<dbReference type="GeneID" id="28800558"/>
<organism evidence="1 2">
    <name type="scientific">Gordonia phage OneUp</name>
    <dbReference type="NCBI Taxonomy" id="1838074"/>
    <lineage>
        <taxon>Viruses</taxon>
        <taxon>Duplodnaviria</taxon>
        <taxon>Heunggongvirae</taxon>
        <taxon>Uroviricota</taxon>
        <taxon>Caudoviricetes</taxon>
        <taxon>Oneupvirus</taxon>
        <taxon>Oneupvirus oneup</taxon>
    </lineage>
</organism>
<sequence length="134" mass="14542">MTKNPFKKAGIAALAVIAGTTLVTACGKGANDADVVSENIATAADNFEINRRIVVINNESDKVIQLIEGWCNADIEADVIRTTCKVPGGYHKHINLRNAHTMVSIQQLDAANVSKDHYRVTFNPSTIIPEINVR</sequence>
<evidence type="ECO:0000313" key="2">
    <source>
        <dbReference type="Proteomes" id="UP000204609"/>
    </source>
</evidence>
<dbReference type="Pfam" id="PF25682">
    <property type="entry name" value="Phage_VG64"/>
    <property type="match status" value="1"/>
</dbReference>
<evidence type="ECO:0000313" key="1">
    <source>
        <dbReference type="EMBL" id="ANA86433.1"/>
    </source>
</evidence>
<evidence type="ECO:0008006" key="3">
    <source>
        <dbReference type="Google" id="ProtNLM"/>
    </source>
</evidence>
<accession>A0A161HT94</accession>
<dbReference type="InterPro" id="IPR058243">
    <property type="entry name" value="Phage_VG64"/>
</dbReference>
<protein>
    <recommendedName>
        <fullName evidence="3">Lipoprotein</fullName>
    </recommendedName>
</protein>
<dbReference type="PROSITE" id="PS51257">
    <property type="entry name" value="PROKAR_LIPOPROTEIN"/>
    <property type="match status" value="1"/>
</dbReference>
<name>A0A161HT94_9CAUD</name>
<dbReference type="EMBL" id="KU998245">
    <property type="protein sequence ID" value="ANA86433.1"/>
    <property type="molecule type" value="Genomic_DNA"/>
</dbReference>
<gene>
    <name evidence="1" type="primary">99</name>
    <name evidence="1" type="ORF">PBI_ONEUP_99</name>
</gene>
<reference evidence="2" key="1">
    <citation type="submission" date="2016-03" db="EMBL/GenBank/DDBJ databases">
        <authorList>
            <person name="Ploux O."/>
        </authorList>
    </citation>
    <scope>NUCLEOTIDE SEQUENCE [LARGE SCALE GENOMIC DNA]</scope>
</reference>